<dbReference type="GO" id="GO:0016477">
    <property type="term" value="P:cell migration"/>
    <property type="evidence" value="ECO:0007669"/>
    <property type="project" value="TreeGrafter"/>
</dbReference>
<evidence type="ECO:0000256" key="5">
    <source>
        <dbReference type="SAM" id="Phobius"/>
    </source>
</evidence>
<dbReference type="Gene3D" id="1.20.5.100">
    <property type="entry name" value="Cytochrome c1, transmembrane anchor, C-terminal"/>
    <property type="match status" value="1"/>
</dbReference>
<organism evidence="8 9">
    <name type="scientific">Halocaridina rubra</name>
    <name type="common">Hawaiian red shrimp</name>
    <dbReference type="NCBI Taxonomy" id="373956"/>
    <lineage>
        <taxon>Eukaryota</taxon>
        <taxon>Metazoa</taxon>
        <taxon>Ecdysozoa</taxon>
        <taxon>Arthropoda</taxon>
        <taxon>Crustacea</taxon>
        <taxon>Multicrustacea</taxon>
        <taxon>Malacostraca</taxon>
        <taxon>Eumalacostraca</taxon>
        <taxon>Eucarida</taxon>
        <taxon>Decapoda</taxon>
        <taxon>Pleocyemata</taxon>
        <taxon>Caridea</taxon>
        <taxon>Atyoidea</taxon>
        <taxon>Atyidae</taxon>
        <taxon>Halocaridina</taxon>
    </lineage>
</organism>
<evidence type="ECO:0000256" key="1">
    <source>
        <dbReference type="ARBA" id="ARBA00022737"/>
    </source>
</evidence>
<evidence type="ECO:0000256" key="4">
    <source>
        <dbReference type="ARBA" id="ARBA00023180"/>
    </source>
</evidence>
<dbReference type="InterPro" id="IPR015812">
    <property type="entry name" value="Integrin_bsu"/>
</dbReference>
<feature type="domain" description="Integrin beta subunit cytoplasmic" evidence="6">
    <location>
        <begin position="108"/>
        <end position="154"/>
    </location>
</feature>
<dbReference type="EMBL" id="JAXCGZ010023977">
    <property type="protein sequence ID" value="KAK7001252.1"/>
    <property type="molecule type" value="Genomic_DNA"/>
</dbReference>
<dbReference type="GO" id="GO:0007160">
    <property type="term" value="P:cell-matrix adhesion"/>
    <property type="evidence" value="ECO:0007669"/>
    <property type="project" value="TreeGrafter"/>
</dbReference>
<evidence type="ECO:0000313" key="9">
    <source>
        <dbReference type="Proteomes" id="UP001381693"/>
    </source>
</evidence>
<reference evidence="8 9" key="1">
    <citation type="submission" date="2023-11" db="EMBL/GenBank/DDBJ databases">
        <title>Halocaridina rubra genome assembly.</title>
        <authorList>
            <person name="Smith C."/>
        </authorList>
    </citation>
    <scope>NUCLEOTIDE SEQUENCE [LARGE SCALE GENOMIC DNA]</scope>
    <source>
        <strain evidence="8">EP-1</strain>
        <tissue evidence="8">Whole</tissue>
    </source>
</reference>
<keyword evidence="8" id="KW-0401">Integrin</keyword>
<evidence type="ECO:0000259" key="6">
    <source>
        <dbReference type="SMART" id="SM01241"/>
    </source>
</evidence>
<evidence type="ECO:0000259" key="7">
    <source>
        <dbReference type="SMART" id="SM01242"/>
    </source>
</evidence>
<dbReference type="Proteomes" id="UP001381693">
    <property type="component" value="Unassembled WGS sequence"/>
</dbReference>
<dbReference type="SMART" id="SM01241">
    <property type="entry name" value="Integrin_b_cyt"/>
    <property type="match status" value="1"/>
</dbReference>
<keyword evidence="2 5" id="KW-1133">Transmembrane helix</keyword>
<dbReference type="SMART" id="SM01242">
    <property type="entry name" value="Integrin_B_tail"/>
    <property type="match status" value="1"/>
</dbReference>
<dbReference type="Pfam" id="PF08725">
    <property type="entry name" value="Integrin_b_cyt"/>
    <property type="match status" value="1"/>
</dbReference>
<feature type="non-terminal residue" evidence="8">
    <location>
        <position position="1"/>
    </location>
</feature>
<evidence type="ECO:0000256" key="2">
    <source>
        <dbReference type="ARBA" id="ARBA00022989"/>
    </source>
</evidence>
<name>A0AAN8WHF0_HALRR</name>
<dbReference type="GO" id="GO:0009986">
    <property type="term" value="C:cell surface"/>
    <property type="evidence" value="ECO:0007669"/>
    <property type="project" value="TreeGrafter"/>
</dbReference>
<protein>
    <submittedName>
        <fullName evidence="8">Integrin beta-3</fullName>
    </submittedName>
</protein>
<keyword evidence="5" id="KW-0812">Transmembrane</keyword>
<dbReference type="SUPFAM" id="SSF69687">
    <property type="entry name" value="Integrin beta tail domain"/>
    <property type="match status" value="1"/>
</dbReference>
<feature type="transmembrane region" description="Helical" evidence="5">
    <location>
        <begin position="87"/>
        <end position="107"/>
    </location>
</feature>
<dbReference type="GO" id="GO:0005178">
    <property type="term" value="F:integrin binding"/>
    <property type="evidence" value="ECO:0007669"/>
    <property type="project" value="TreeGrafter"/>
</dbReference>
<keyword evidence="9" id="KW-1185">Reference proteome</keyword>
<dbReference type="InterPro" id="IPR012896">
    <property type="entry name" value="Integrin_bsu_tail"/>
</dbReference>
<keyword evidence="1" id="KW-0677">Repeat</keyword>
<keyword evidence="5" id="KW-0472">Membrane</keyword>
<proteinExistence type="predicted"/>
<keyword evidence="3" id="KW-1015">Disulfide bond</keyword>
<dbReference type="AlphaFoldDB" id="A0AAN8WHF0"/>
<dbReference type="GO" id="GO:0008305">
    <property type="term" value="C:integrin complex"/>
    <property type="evidence" value="ECO:0007669"/>
    <property type="project" value="TreeGrafter"/>
</dbReference>
<keyword evidence="4" id="KW-0325">Glycoprotein</keyword>
<dbReference type="PANTHER" id="PTHR10082:SF60">
    <property type="entry name" value="INTEGRIN BETA-PS"/>
    <property type="match status" value="1"/>
</dbReference>
<dbReference type="GO" id="GO:0033627">
    <property type="term" value="P:cell adhesion mediated by integrin"/>
    <property type="evidence" value="ECO:0007669"/>
    <property type="project" value="TreeGrafter"/>
</dbReference>
<feature type="domain" description="Integrin beta subunit tail" evidence="7">
    <location>
        <begin position="7"/>
        <end position="83"/>
    </location>
</feature>
<accession>A0AAN8WHF0</accession>
<dbReference type="PRINTS" id="PR01186">
    <property type="entry name" value="INTEGRINB"/>
</dbReference>
<dbReference type="GO" id="GO:0098609">
    <property type="term" value="P:cell-cell adhesion"/>
    <property type="evidence" value="ECO:0007669"/>
    <property type="project" value="TreeGrafter"/>
</dbReference>
<dbReference type="GO" id="GO:0005925">
    <property type="term" value="C:focal adhesion"/>
    <property type="evidence" value="ECO:0007669"/>
    <property type="project" value="TreeGrafter"/>
</dbReference>
<dbReference type="InterPro" id="IPR036349">
    <property type="entry name" value="Integrin_bsu_tail_dom_sf"/>
</dbReference>
<dbReference type="GO" id="GO:0007229">
    <property type="term" value="P:integrin-mediated signaling pathway"/>
    <property type="evidence" value="ECO:0007669"/>
    <property type="project" value="UniProtKB-KW"/>
</dbReference>
<evidence type="ECO:0000256" key="3">
    <source>
        <dbReference type="ARBA" id="ARBA00023157"/>
    </source>
</evidence>
<dbReference type="InterPro" id="IPR014836">
    <property type="entry name" value="Integrin_bsu_cyt_dom"/>
</dbReference>
<dbReference type="PANTHER" id="PTHR10082">
    <property type="entry name" value="INTEGRIN BETA SUBUNIT"/>
    <property type="match status" value="1"/>
</dbReference>
<evidence type="ECO:0000313" key="8">
    <source>
        <dbReference type="EMBL" id="KAK7001252.1"/>
    </source>
</evidence>
<dbReference type="Gene3D" id="4.10.1240.30">
    <property type="match status" value="1"/>
</dbReference>
<gene>
    <name evidence="8" type="primary">ITGB3</name>
    <name evidence="8" type="ORF">SK128_016461</name>
</gene>
<sequence>SCEIGKCQNFSEAVLCHFRPSEECDREGSLVDELPTDNKDKNVRVCTLVDNEDDCVIHFTYQYNGSTTNYTICILKEKNCPIKRLNVVLLGVICAVVAIGLLTLILWRIFATLQDRRELAKFEEERKRAQYNSEDNPLYRNPVRLFHNPSFSRPHH</sequence>
<comment type="caution">
    <text evidence="8">The sequence shown here is derived from an EMBL/GenBank/DDBJ whole genome shotgun (WGS) entry which is preliminary data.</text>
</comment>